<name>A0AAY5EI06_ELEEL</name>
<protein>
    <submittedName>
        <fullName evidence="2">Uncharacterized protein</fullName>
    </submittedName>
</protein>
<sequence>AVHLNKQKVSTLSQAATQSSYSQTSCFFSLMILVLFFITVSSQVPILHALAFCVSIFGKGCWLLPPTGATQNSSPVRKCSVQIWKQ</sequence>
<keyword evidence="1" id="KW-1133">Transmembrane helix</keyword>
<reference evidence="2" key="2">
    <citation type="submission" date="2025-08" db="UniProtKB">
        <authorList>
            <consortium name="Ensembl"/>
        </authorList>
    </citation>
    <scope>IDENTIFICATION</scope>
</reference>
<reference evidence="2 3" key="1">
    <citation type="submission" date="2020-05" db="EMBL/GenBank/DDBJ databases">
        <title>Electrophorus electricus (electric eel) genome, fEleEle1, primary haplotype.</title>
        <authorList>
            <person name="Myers G."/>
            <person name="Meyer A."/>
            <person name="Fedrigo O."/>
            <person name="Formenti G."/>
            <person name="Rhie A."/>
            <person name="Tracey A."/>
            <person name="Sims Y."/>
            <person name="Jarvis E.D."/>
        </authorList>
    </citation>
    <scope>NUCLEOTIDE SEQUENCE [LARGE SCALE GENOMIC DNA]</scope>
</reference>
<dbReference type="AlphaFoldDB" id="A0AAY5EI06"/>
<feature type="transmembrane region" description="Helical" evidence="1">
    <location>
        <begin position="21"/>
        <end position="40"/>
    </location>
</feature>
<dbReference type="Ensembl" id="ENSEEET00000057169.1">
    <property type="protein sequence ID" value="ENSEEEP00000056540.1"/>
    <property type="gene ID" value="ENSEEEG00000024681.1"/>
</dbReference>
<reference evidence="2" key="3">
    <citation type="submission" date="2025-09" db="UniProtKB">
        <authorList>
            <consortium name="Ensembl"/>
        </authorList>
    </citation>
    <scope>IDENTIFICATION</scope>
</reference>
<evidence type="ECO:0000313" key="3">
    <source>
        <dbReference type="Proteomes" id="UP000314983"/>
    </source>
</evidence>
<proteinExistence type="predicted"/>
<accession>A0AAY5EI06</accession>
<organism evidence="2 3">
    <name type="scientific">Electrophorus electricus</name>
    <name type="common">Electric eel</name>
    <name type="synonym">Gymnotus electricus</name>
    <dbReference type="NCBI Taxonomy" id="8005"/>
    <lineage>
        <taxon>Eukaryota</taxon>
        <taxon>Metazoa</taxon>
        <taxon>Chordata</taxon>
        <taxon>Craniata</taxon>
        <taxon>Vertebrata</taxon>
        <taxon>Euteleostomi</taxon>
        <taxon>Actinopterygii</taxon>
        <taxon>Neopterygii</taxon>
        <taxon>Teleostei</taxon>
        <taxon>Ostariophysi</taxon>
        <taxon>Gymnotiformes</taxon>
        <taxon>Gymnotoidei</taxon>
        <taxon>Gymnotidae</taxon>
        <taxon>Electrophorus</taxon>
    </lineage>
</organism>
<gene>
    <name evidence="2" type="primary">SMIM18</name>
</gene>
<evidence type="ECO:0000256" key="1">
    <source>
        <dbReference type="SAM" id="Phobius"/>
    </source>
</evidence>
<keyword evidence="1" id="KW-0472">Membrane</keyword>
<keyword evidence="3" id="KW-1185">Reference proteome</keyword>
<keyword evidence="1" id="KW-0812">Transmembrane</keyword>
<evidence type="ECO:0000313" key="2">
    <source>
        <dbReference type="Ensembl" id="ENSEEEP00000056540.1"/>
    </source>
</evidence>
<dbReference type="Proteomes" id="UP000314983">
    <property type="component" value="Chromosome 3"/>
</dbReference>